<name>A0A9N8QVQ1_9FLAO</name>
<keyword evidence="3" id="KW-1185">Reference proteome</keyword>
<dbReference type="EMBL" id="CAJIMS010000001">
    <property type="protein sequence ID" value="CAD7814433.1"/>
    <property type="molecule type" value="Genomic_DNA"/>
</dbReference>
<evidence type="ECO:0000313" key="3">
    <source>
        <dbReference type="Proteomes" id="UP000662618"/>
    </source>
</evidence>
<dbReference type="AlphaFoldDB" id="A0A9N8QVQ1"/>
<evidence type="ECO:0000256" key="1">
    <source>
        <dbReference type="SAM" id="Phobius"/>
    </source>
</evidence>
<dbReference type="Proteomes" id="UP000662618">
    <property type="component" value="Unassembled WGS sequence"/>
</dbReference>
<feature type="transmembrane region" description="Helical" evidence="1">
    <location>
        <begin position="107"/>
        <end position="123"/>
    </location>
</feature>
<keyword evidence="1" id="KW-0812">Transmembrane</keyword>
<feature type="transmembrane region" description="Helical" evidence="1">
    <location>
        <begin position="63"/>
        <end position="87"/>
    </location>
</feature>
<organism evidence="2 3">
    <name type="scientific">Chryseobacterium aquaeductus</name>
    <dbReference type="NCBI Taxonomy" id="2675056"/>
    <lineage>
        <taxon>Bacteria</taxon>
        <taxon>Pseudomonadati</taxon>
        <taxon>Bacteroidota</taxon>
        <taxon>Flavobacteriia</taxon>
        <taxon>Flavobacteriales</taxon>
        <taxon>Weeksellaceae</taxon>
        <taxon>Chryseobacterium group</taxon>
        <taxon>Chryseobacterium</taxon>
    </lineage>
</organism>
<keyword evidence="1" id="KW-0472">Membrane</keyword>
<feature type="transmembrane region" description="Helical" evidence="1">
    <location>
        <begin position="38"/>
        <end position="56"/>
    </location>
</feature>
<protein>
    <submittedName>
        <fullName evidence="2">Uncharacterized protein</fullName>
    </submittedName>
</protein>
<dbReference type="RefSeq" id="WP_162089028.1">
    <property type="nucleotide sequence ID" value="NZ_CAJIMS010000001.1"/>
</dbReference>
<accession>A0A9N8QVQ1</accession>
<gene>
    <name evidence="2" type="ORF">CHRY9390_02804</name>
</gene>
<sequence length="127" mass="14462">MKNIQLIGFILVVFGSFLPLVHVPIIGNWNYWKVDNSLAIACWVFSAIALFGILNNTPKIVKVFGVLLILLFLFTIFATKYQAFSYFSFLPFKSWTETLASTVKLKWGWAVEFLGAVVMLFSTKKKI</sequence>
<feature type="transmembrane region" description="Helical" evidence="1">
    <location>
        <begin position="7"/>
        <end position="26"/>
    </location>
</feature>
<evidence type="ECO:0000313" key="2">
    <source>
        <dbReference type="EMBL" id="CAD7814433.1"/>
    </source>
</evidence>
<keyword evidence="1" id="KW-1133">Transmembrane helix</keyword>
<reference evidence="2" key="1">
    <citation type="submission" date="2020-12" db="EMBL/GenBank/DDBJ databases">
        <authorList>
            <person name="Rodrigo-Torres L."/>
            <person name="Arahal R. D."/>
            <person name="Lucena T."/>
        </authorList>
    </citation>
    <scope>NUCLEOTIDE SEQUENCE</scope>
    <source>
        <strain evidence="2">CECT 9390</strain>
    </source>
</reference>
<comment type="caution">
    <text evidence="2">The sequence shown here is derived from an EMBL/GenBank/DDBJ whole genome shotgun (WGS) entry which is preliminary data.</text>
</comment>
<proteinExistence type="predicted"/>